<dbReference type="Proteomes" id="UP000218334">
    <property type="component" value="Unassembled WGS sequence"/>
</dbReference>
<gene>
    <name evidence="2" type="ORF">ARMSODRAFT_950729</name>
</gene>
<protein>
    <submittedName>
        <fullName evidence="2">Uncharacterized protein</fullName>
    </submittedName>
</protein>
<feature type="region of interest" description="Disordered" evidence="1">
    <location>
        <begin position="1"/>
        <end position="57"/>
    </location>
</feature>
<dbReference type="AlphaFoldDB" id="A0A2H3BYL5"/>
<feature type="compositionally biased region" description="Basic residues" evidence="1">
    <location>
        <begin position="1"/>
        <end position="16"/>
    </location>
</feature>
<proteinExistence type="predicted"/>
<name>A0A2H3BYL5_9AGAR</name>
<feature type="compositionally biased region" description="Polar residues" evidence="1">
    <location>
        <begin position="19"/>
        <end position="33"/>
    </location>
</feature>
<keyword evidence="3" id="KW-1185">Reference proteome</keyword>
<evidence type="ECO:0000256" key="1">
    <source>
        <dbReference type="SAM" id="MobiDB-lite"/>
    </source>
</evidence>
<sequence>MGRSAKVAKRVPKKLKSSALDTGSSANNAQQVQHAKKRASLKSKVGNKGGSNEALLGGADYVSLMMGGRKKARQEAQKLPKDS</sequence>
<organism evidence="2 3">
    <name type="scientific">Armillaria solidipes</name>
    <dbReference type="NCBI Taxonomy" id="1076256"/>
    <lineage>
        <taxon>Eukaryota</taxon>
        <taxon>Fungi</taxon>
        <taxon>Dikarya</taxon>
        <taxon>Basidiomycota</taxon>
        <taxon>Agaricomycotina</taxon>
        <taxon>Agaricomycetes</taxon>
        <taxon>Agaricomycetidae</taxon>
        <taxon>Agaricales</taxon>
        <taxon>Marasmiineae</taxon>
        <taxon>Physalacriaceae</taxon>
        <taxon>Armillaria</taxon>
    </lineage>
</organism>
<evidence type="ECO:0000313" key="3">
    <source>
        <dbReference type="Proteomes" id="UP000218334"/>
    </source>
</evidence>
<evidence type="ECO:0000313" key="2">
    <source>
        <dbReference type="EMBL" id="PBK74700.1"/>
    </source>
</evidence>
<accession>A0A2H3BYL5</accession>
<dbReference type="EMBL" id="KZ293418">
    <property type="protein sequence ID" value="PBK74700.1"/>
    <property type="molecule type" value="Genomic_DNA"/>
</dbReference>
<reference evidence="3" key="1">
    <citation type="journal article" date="2017" name="Nat. Ecol. Evol.">
        <title>Genome expansion and lineage-specific genetic innovations in the forest pathogenic fungi Armillaria.</title>
        <authorList>
            <person name="Sipos G."/>
            <person name="Prasanna A.N."/>
            <person name="Walter M.C."/>
            <person name="O'Connor E."/>
            <person name="Balint B."/>
            <person name="Krizsan K."/>
            <person name="Kiss B."/>
            <person name="Hess J."/>
            <person name="Varga T."/>
            <person name="Slot J."/>
            <person name="Riley R."/>
            <person name="Boka B."/>
            <person name="Rigling D."/>
            <person name="Barry K."/>
            <person name="Lee J."/>
            <person name="Mihaltcheva S."/>
            <person name="LaButti K."/>
            <person name="Lipzen A."/>
            <person name="Waldron R."/>
            <person name="Moloney N.M."/>
            <person name="Sperisen C."/>
            <person name="Kredics L."/>
            <person name="Vagvoelgyi C."/>
            <person name="Patrignani A."/>
            <person name="Fitzpatrick D."/>
            <person name="Nagy I."/>
            <person name="Doyle S."/>
            <person name="Anderson J.B."/>
            <person name="Grigoriev I.V."/>
            <person name="Gueldener U."/>
            <person name="Muensterkoetter M."/>
            <person name="Nagy L.G."/>
        </authorList>
    </citation>
    <scope>NUCLEOTIDE SEQUENCE [LARGE SCALE GENOMIC DNA]</scope>
    <source>
        <strain evidence="3">28-4</strain>
    </source>
</reference>